<dbReference type="AlphaFoldDB" id="A0A1H5ENM4"/>
<proteinExistence type="predicted"/>
<gene>
    <name evidence="1" type="ORF">SAMN04490239_9301</name>
</gene>
<keyword evidence="2" id="KW-1185">Reference proteome</keyword>
<dbReference type="EMBL" id="FNSV01000006">
    <property type="protein sequence ID" value="SED92669.1"/>
    <property type="molecule type" value="Genomic_DNA"/>
</dbReference>
<reference evidence="2" key="1">
    <citation type="submission" date="2016-10" db="EMBL/GenBank/DDBJ databases">
        <authorList>
            <person name="Varghese N."/>
            <person name="Submissions S."/>
        </authorList>
    </citation>
    <scope>NUCLEOTIDE SEQUENCE [LARGE SCALE GENOMIC DNA]</scope>
    <source>
        <strain evidence="2">DSM 44498</strain>
    </source>
</reference>
<protein>
    <submittedName>
        <fullName evidence="1">Uncharacterized protein</fullName>
    </submittedName>
</protein>
<evidence type="ECO:0000313" key="1">
    <source>
        <dbReference type="EMBL" id="SED92669.1"/>
    </source>
</evidence>
<name>A0A1H5ENM4_9NOCA</name>
<dbReference type="Proteomes" id="UP000183561">
    <property type="component" value="Unassembled WGS sequence"/>
</dbReference>
<dbReference type="RefSeq" id="WP_072950332.1">
    <property type="nucleotide sequence ID" value="NZ_FNSV01000006.1"/>
</dbReference>
<accession>A0A1H5ENM4</accession>
<organism evidence="1 2">
    <name type="scientific">Rhodococcus koreensis</name>
    <dbReference type="NCBI Taxonomy" id="99653"/>
    <lineage>
        <taxon>Bacteria</taxon>
        <taxon>Bacillati</taxon>
        <taxon>Actinomycetota</taxon>
        <taxon>Actinomycetes</taxon>
        <taxon>Mycobacteriales</taxon>
        <taxon>Nocardiaceae</taxon>
        <taxon>Rhodococcus</taxon>
    </lineage>
</organism>
<sequence>MTDKTDAQDICTVLDPTRYDEASDTRSHAPDAAFAAGAPGISGMAAAATLAGGAIGGLLRPITTPHL</sequence>
<evidence type="ECO:0000313" key="2">
    <source>
        <dbReference type="Proteomes" id="UP000183561"/>
    </source>
</evidence>